<feature type="domain" description="Signal transduction histidine kinase dimerisation/phosphoacceptor" evidence="4">
    <location>
        <begin position="333"/>
        <end position="401"/>
    </location>
</feature>
<dbReference type="EMBL" id="WTYJ01000001">
    <property type="protein sequence ID" value="MXO98648.1"/>
    <property type="molecule type" value="Genomic_DNA"/>
</dbReference>
<name>A0A6I4TVN0_9SPHN</name>
<dbReference type="AlphaFoldDB" id="A0A6I4TVN0"/>
<gene>
    <name evidence="5" type="ORF">GRI97_06565</name>
</gene>
<keyword evidence="6" id="KW-1185">Reference proteome</keyword>
<dbReference type="Gene3D" id="1.10.287.130">
    <property type="match status" value="1"/>
</dbReference>
<dbReference type="GO" id="GO:0000155">
    <property type="term" value="F:phosphorelay sensor kinase activity"/>
    <property type="evidence" value="ECO:0007669"/>
    <property type="project" value="InterPro"/>
</dbReference>
<comment type="caution">
    <text evidence="5">The sequence shown here is derived from an EMBL/GenBank/DDBJ whole genome shotgun (WGS) entry which is preliminary data.</text>
</comment>
<reference evidence="5 6" key="1">
    <citation type="submission" date="2019-12" db="EMBL/GenBank/DDBJ databases">
        <title>Genomic-based taxomic classification of the family Erythrobacteraceae.</title>
        <authorList>
            <person name="Xu L."/>
        </authorList>
    </citation>
    <scope>NUCLEOTIDE SEQUENCE [LARGE SCALE GENOMIC DNA]</scope>
    <source>
        <strain evidence="5 6">S36</strain>
    </source>
</reference>
<evidence type="ECO:0000313" key="6">
    <source>
        <dbReference type="Proteomes" id="UP000469430"/>
    </source>
</evidence>
<evidence type="ECO:0000259" key="4">
    <source>
        <dbReference type="SMART" id="SM00388"/>
    </source>
</evidence>
<evidence type="ECO:0000256" key="1">
    <source>
        <dbReference type="ARBA" id="ARBA00000085"/>
    </source>
</evidence>
<dbReference type="Pfam" id="PF00512">
    <property type="entry name" value="HisKA"/>
    <property type="match status" value="1"/>
</dbReference>
<evidence type="ECO:0000256" key="3">
    <source>
        <dbReference type="SAM" id="MobiDB-lite"/>
    </source>
</evidence>
<evidence type="ECO:0000313" key="5">
    <source>
        <dbReference type="EMBL" id="MXO98648.1"/>
    </source>
</evidence>
<keyword evidence="5" id="KW-0808">Transferase</keyword>
<dbReference type="Proteomes" id="UP000469430">
    <property type="component" value="Unassembled WGS sequence"/>
</dbReference>
<dbReference type="InterPro" id="IPR036097">
    <property type="entry name" value="HisK_dim/P_sf"/>
</dbReference>
<protein>
    <recommendedName>
        <fullName evidence="2">histidine kinase</fullName>
        <ecNumber evidence="2">2.7.13.3</ecNumber>
    </recommendedName>
</protein>
<evidence type="ECO:0000256" key="2">
    <source>
        <dbReference type="ARBA" id="ARBA00012438"/>
    </source>
</evidence>
<dbReference type="EC" id="2.7.13.3" evidence="2"/>
<dbReference type="SUPFAM" id="SSF47384">
    <property type="entry name" value="Homodimeric domain of signal transducing histidine kinase"/>
    <property type="match status" value="1"/>
</dbReference>
<keyword evidence="5" id="KW-0418">Kinase</keyword>
<dbReference type="CDD" id="cd00082">
    <property type="entry name" value="HisKA"/>
    <property type="match status" value="1"/>
</dbReference>
<organism evidence="5 6">
    <name type="scientific">Croceibacterium xixiisoli</name>
    <dbReference type="NCBI Taxonomy" id="1476466"/>
    <lineage>
        <taxon>Bacteria</taxon>
        <taxon>Pseudomonadati</taxon>
        <taxon>Pseudomonadota</taxon>
        <taxon>Alphaproteobacteria</taxon>
        <taxon>Sphingomonadales</taxon>
        <taxon>Erythrobacteraceae</taxon>
        <taxon>Croceibacterium</taxon>
    </lineage>
</organism>
<feature type="region of interest" description="Disordered" evidence="3">
    <location>
        <begin position="157"/>
        <end position="182"/>
    </location>
</feature>
<accession>A0A6I4TVN0</accession>
<proteinExistence type="predicted"/>
<comment type="catalytic activity">
    <reaction evidence="1">
        <text>ATP + protein L-histidine = ADP + protein N-phospho-L-histidine.</text>
        <dbReference type="EC" id="2.7.13.3"/>
    </reaction>
</comment>
<dbReference type="InterPro" id="IPR003661">
    <property type="entry name" value="HisK_dim/P_dom"/>
</dbReference>
<dbReference type="SMART" id="SM00388">
    <property type="entry name" value="HisKA"/>
    <property type="match status" value="1"/>
</dbReference>
<sequence length="571" mass="60931">MTKSGESMLFDDRLATVLRSRAGSDTAARTQYRQLIDLLGTLPVDADVDLGQEGLNRLGELSDALPFLWQAAILRQPGVRLRNPALVNWLADREPQVAAAAMSAASLAGDDWLEIIPHLPVSARGFLRHRADLPASARQMLERLGVGDLVLTDAAPRQAAPEVSPAQEPLEPTTPAPGGGPAEIGALVRRIEAFRRARSDNAPPPPARFSTDSQAVAAGRAITSFEFEADASGMISWASPGIAPMVVGITLGDPEPDAIASVDPVSARNMELRLPVRGGRISFSATPAITGLWLIDASPRFAPLNRAFEGYAGRIRRQADKPEAEAGTEPVDEGSDRMRQVLHELRTPVNAIQGFAEIIQQQLFGPAPNEYRALAASVAVDAARLLAGFDEIERLAKLESRAMTLPAGSSDMRAAVHIILQRLENVLRPRNARISFDVSGGPFVIGIEQTDAQQLVWRVLATLAGSMAPGEEAKLTIHGDGTSLDISAEIPLAMRETADLFDTSGQHRAGSISTGAFGTGFTLRLARAEALAVGGGLRREQDRLVLTLPVLTEAMPDNSDDTFGAHQSART</sequence>